<proteinExistence type="predicted"/>
<dbReference type="VEuPathDB" id="FungiDB:BD410DRAFT_842255"/>
<dbReference type="EMBL" id="ML170199">
    <property type="protein sequence ID" value="TDL19161.1"/>
    <property type="molecule type" value="Genomic_DNA"/>
</dbReference>
<dbReference type="AlphaFoldDB" id="A0A4Y7PVS2"/>
<dbReference type="Proteomes" id="UP000294933">
    <property type="component" value="Unassembled WGS sequence"/>
</dbReference>
<keyword evidence="3" id="KW-1185">Reference proteome</keyword>
<gene>
    <name evidence="2" type="ORF">BD410DRAFT_842255</name>
</gene>
<feature type="non-terminal residue" evidence="2">
    <location>
        <position position="246"/>
    </location>
</feature>
<feature type="region of interest" description="Disordered" evidence="1">
    <location>
        <begin position="1"/>
        <end position="50"/>
    </location>
</feature>
<name>A0A4Y7PVS2_9AGAM</name>
<sequence>MTGGSPTSGPDPPVTTRATSSRLNASKQHERSKNDASGSRAPESSVHDSAEGRRYLESIGYFQSNTPASPHYLALAIFKLVEQTGRVPKACAEGMRSVAFLLQDLNVSPVPDNDTVATQIQDAITPIVNELKETRAAIREVTELVRDANARTPDVLRVDTDKLFNRFKSAGAELVEEAVAAAAPQIAAGPLSEPHSQPAALTFADIARIQQPPARHAEVIARSKGREKQILVELDGGEEESKLTEK</sequence>
<evidence type="ECO:0000256" key="1">
    <source>
        <dbReference type="SAM" id="MobiDB-lite"/>
    </source>
</evidence>
<evidence type="ECO:0000313" key="2">
    <source>
        <dbReference type="EMBL" id="TDL19161.1"/>
    </source>
</evidence>
<feature type="compositionally biased region" description="Polar residues" evidence="1">
    <location>
        <begin position="17"/>
        <end position="26"/>
    </location>
</feature>
<evidence type="ECO:0000313" key="3">
    <source>
        <dbReference type="Proteomes" id="UP000294933"/>
    </source>
</evidence>
<organism evidence="2 3">
    <name type="scientific">Rickenella mellea</name>
    <dbReference type="NCBI Taxonomy" id="50990"/>
    <lineage>
        <taxon>Eukaryota</taxon>
        <taxon>Fungi</taxon>
        <taxon>Dikarya</taxon>
        <taxon>Basidiomycota</taxon>
        <taxon>Agaricomycotina</taxon>
        <taxon>Agaricomycetes</taxon>
        <taxon>Hymenochaetales</taxon>
        <taxon>Rickenellaceae</taxon>
        <taxon>Rickenella</taxon>
    </lineage>
</organism>
<protein>
    <submittedName>
        <fullName evidence="2">Uncharacterized protein</fullName>
    </submittedName>
</protein>
<reference evidence="2 3" key="1">
    <citation type="submission" date="2018-06" db="EMBL/GenBank/DDBJ databases">
        <title>A transcriptomic atlas of mushroom development highlights an independent origin of complex multicellularity.</title>
        <authorList>
            <consortium name="DOE Joint Genome Institute"/>
            <person name="Krizsan K."/>
            <person name="Almasi E."/>
            <person name="Merenyi Z."/>
            <person name="Sahu N."/>
            <person name="Viragh M."/>
            <person name="Koszo T."/>
            <person name="Mondo S."/>
            <person name="Kiss B."/>
            <person name="Balint B."/>
            <person name="Kues U."/>
            <person name="Barry K."/>
            <person name="Hegedus J.C."/>
            <person name="Henrissat B."/>
            <person name="Johnson J."/>
            <person name="Lipzen A."/>
            <person name="Ohm R."/>
            <person name="Nagy I."/>
            <person name="Pangilinan J."/>
            <person name="Yan J."/>
            <person name="Xiong Y."/>
            <person name="Grigoriev I.V."/>
            <person name="Hibbett D.S."/>
            <person name="Nagy L.G."/>
        </authorList>
    </citation>
    <scope>NUCLEOTIDE SEQUENCE [LARGE SCALE GENOMIC DNA]</scope>
    <source>
        <strain evidence="2 3">SZMC22713</strain>
    </source>
</reference>
<accession>A0A4Y7PVS2</accession>